<keyword evidence="3 6" id="KW-0378">Hydrolase</keyword>
<keyword evidence="7" id="KW-1185">Reference proteome</keyword>
<evidence type="ECO:0000256" key="3">
    <source>
        <dbReference type="ARBA" id="ARBA00022801"/>
    </source>
</evidence>
<dbReference type="AlphaFoldDB" id="A0A7W4YSE5"/>
<evidence type="ECO:0000256" key="4">
    <source>
        <dbReference type="ARBA" id="ARBA00022833"/>
    </source>
</evidence>
<dbReference type="Pfam" id="PF00753">
    <property type="entry name" value="Lactamase_B"/>
    <property type="match status" value="1"/>
</dbReference>
<comment type="similarity">
    <text evidence="1">Belongs to the metallo-beta-lactamase superfamily.</text>
</comment>
<comment type="caution">
    <text evidence="6">The sequence shown here is derived from an EMBL/GenBank/DDBJ whole genome shotgun (WGS) entry which is preliminary data.</text>
</comment>
<dbReference type="InterPro" id="IPR051013">
    <property type="entry name" value="MBL_superfamily_lactonases"/>
</dbReference>
<protein>
    <submittedName>
        <fullName evidence="6">Glyoxylase-like metal-dependent hydrolase (Beta-lactamase superfamily II)</fullName>
    </submittedName>
</protein>
<dbReference type="InterPro" id="IPR001279">
    <property type="entry name" value="Metallo-B-lactamas"/>
</dbReference>
<proteinExistence type="inferred from homology"/>
<dbReference type="PANTHER" id="PTHR42978:SF6">
    <property type="entry name" value="QUORUM-QUENCHING LACTONASE YTNP-RELATED"/>
    <property type="match status" value="1"/>
</dbReference>
<organism evidence="6 7">
    <name type="scientific">Cupriavidus alkaliphilus</name>
    <dbReference type="NCBI Taxonomy" id="942866"/>
    <lineage>
        <taxon>Bacteria</taxon>
        <taxon>Pseudomonadati</taxon>
        <taxon>Pseudomonadota</taxon>
        <taxon>Betaproteobacteria</taxon>
        <taxon>Burkholderiales</taxon>
        <taxon>Burkholderiaceae</taxon>
        <taxon>Cupriavidus</taxon>
    </lineage>
</organism>
<dbReference type="SMART" id="SM00849">
    <property type="entry name" value="Lactamase_B"/>
    <property type="match status" value="1"/>
</dbReference>
<dbReference type="EMBL" id="JACHWF010000005">
    <property type="protein sequence ID" value="MBB3009750.1"/>
    <property type="molecule type" value="Genomic_DNA"/>
</dbReference>
<gene>
    <name evidence="6" type="ORF">FHX61_004423</name>
</gene>
<reference evidence="6 7" key="1">
    <citation type="submission" date="2020-08" db="EMBL/GenBank/DDBJ databases">
        <title>Genomic Encyclopedia of Type Strains, Phase IV (KMG-V): Genome sequencing to study the core and pangenomes of soil and plant-associated prokaryotes.</title>
        <authorList>
            <person name="Whitman W."/>
        </authorList>
    </citation>
    <scope>NUCLEOTIDE SEQUENCE [LARGE SCALE GENOMIC DNA]</scope>
    <source>
        <strain evidence="6 7">SLV-2362</strain>
    </source>
</reference>
<dbReference type="GO" id="GO:0046872">
    <property type="term" value="F:metal ion binding"/>
    <property type="evidence" value="ECO:0007669"/>
    <property type="project" value="UniProtKB-KW"/>
</dbReference>
<name>A0A7W4YSE5_9BURK</name>
<dbReference type="GO" id="GO:0016787">
    <property type="term" value="F:hydrolase activity"/>
    <property type="evidence" value="ECO:0007669"/>
    <property type="project" value="UniProtKB-KW"/>
</dbReference>
<evidence type="ECO:0000259" key="5">
    <source>
        <dbReference type="SMART" id="SM00849"/>
    </source>
</evidence>
<feature type="domain" description="Metallo-beta-lactamase" evidence="5">
    <location>
        <begin position="102"/>
        <end position="309"/>
    </location>
</feature>
<keyword evidence="4" id="KW-0862">Zinc</keyword>
<dbReference type="PANTHER" id="PTHR42978">
    <property type="entry name" value="QUORUM-QUENCHING LACTONASE YTNP-RELATED-RELATED"/>
    <property type="match status" value="1"/>
</dbReference>
<sequence length="334" mass="36131">MSAQRCGTRLPPSAVFPPIDRTPMMSETIRNVQPVTANLGKDSAGELVPSRYAVRVGDVDVVLISDGILPLPTSTMSTNVSPADRNEWFDSRFLQRDTFDWALNIALVRSGERLILIDSGVGDGFEYFTRAGRSVMRLESAGIDLAAITDIVITHMHMDHVGGLNVDGVKAKLRPDVRIHVAAAELEFWKNPDFSKTVMPEAVPPALRKAAAKFAQSYSENIVPFDQTVDIAAGVSARVTGGHTPGHCVVDVASNGEKLTFVGDAIFEVGFERPDWQNGFEHDPETATDVRIALLNEAAETGALLAAAHVAFPSIGHVAKHGAGFRFVPVTWDY</sequence>
<evidence type="ECO:0000256" key="1">
    <source>
        <dbReference type="ARBA" id="ARBA00007749"/>
    </source>
</evidence>
<evidence type="ECO:0000313" key="7">
    <source>
        <dbReference type="Proteomes" id="UP000578036"/>
    </source>
</evidence>
<dbReference type="InterPro" id="IPR036866">
    <property type="entry name" value="RibonucZ/Hydroxyglut_hydro"/>
</dbReference>
<dbReference type="Gene3D" id="3.60.15.10">
    <property type="entry name" value="Ribonuclease Z/Hydroxyacylglutathione hydrolase-like"/>
    <property type="match status" value="1"/>
</dbReference>
<dbReference type="SUPFAM" id="SSF56281">
    <property type="entry name" value="Metallo-hydrolase/oxidoreductase"/>
    <property type="match status" value="1"/>
</dbReference>
<accession>A0A7W4YSE5</accession>
<evidence type="ECO:0000256" key="2">
    <source>
        <dbReference type="ARBA" id="ARBA00022723"/>
    </source>
</evidence>
<dbReference type="Proteomes" id="UP000578036">
    <property type="component" value="Unassembled WGS sequence"/>
</dbReference>
<dbReference type="CDD" id="cd07720">
    <property type="entry name" value="OPHC2-like_MBL-fold"/>
    <property type="match status" value="1"/>
</dbReference>
<keyword evidence="2" id="KW-0479">Metal-binding</keyword>
<evidence type="ECO:0000313" key="6">
    <source>
        <dbReference type="EMBL" id="MBB3009750.1"/>
    </source>
</evidence>